<proteinExistence type="predicted"/>
<comment type="caution">
    <text evidence="1">The sequence shown here is derived from an EMBL/GenBank/DDBJ whole genome shotgun (WGS) entry which is preliminary data.</text>
</comment>
<accession>A0A8E2WFQ7</accession>
<dbReference type="Proteomes" id="UP000245631">
    <property type="component" value="Unassembled WGS sequence"/>
</dbReference>
<name>A0A8E2WFQ7_RHILI</name>
<organism evidence="1 2">
    <name type="scientific">Rhizobium loti</name>
    <name type="common">Mesorhizobium loti</name>
    <dbReference type="NCBI Taxonomy" id="381"/>
    <lineage>
        <taxon>Bacteria</taxon>
        <taxon>Pseudomonadati</taxon>
        <taxon>Pseudomonadota</taxon>
        <taxon>Alphaproteobacteria</taxon>
        <taxon>Hyphomicrobiales</taxon>
        <taxon>Phyllobacteriaceae</taxon>
        <taxon>Mesorhizobium</taxon>
    </lineage>
</organism>
<evidence type="ECO:0000313" key="2">
    <source>
        <dbReference type="Proteomes" id="UP000245631"/>
    </source>
</evidence>
<gene>
    <name evidence="1" type="ORF">C8D77_103391</name>
</gene>
<sequence length="234" mass="25125">MQSQRTSRVEQSEHAGICDRLSGLGQALPLSSWIVRLVAGTTTRLRLSSSLATRPTRAIGLGSKVAGMLVVGTDIHDNAGLWGDRRHGYFPIALNDVGYSRSVAFDVRVVTVRIERIDRLHQAIGAVCIACCKRGGRGCMPVVCFTRGAYDVVIGARSPPQRALVRLWCGMLAKAPVNLSHNGPFAAGITIAMSAMPGVGTMGSGMGRWGPRRFANGAARFLFSYQPAIGRYVR</sequence>
<reference evidence="1 2" key="1">
    <citation type="submission" date="2018-05" db="EMBL/GenBank/DDBJ databases">
        <title>Genomic Encyclopedia of Type Strains, Phase IV (KMG-IV): sequencing the most valuable type-strain genomes for metagenomic binning, comparative biology and taxonomic classification.</title>
        <authorList>
            <person name="Goeker M."/>
        </authorList>
    </citation>
    <scope>NUCLEOTIDE SEQUENCE [LARGE SCALE GENOMIC DNA]</scope>
    <source>
        <strain evidence="1 2">DSM 2626</strain>
    </source>
</reference>
<evidence type="ECO:0000313" key="1">
    <source>
        <dbReference type="EMBL" id="PWJ91693.1"/>
    </source>
</evidence>
<dbReference type="EMBL" id="QGGH01000003">
    <property type="protein sequence ID" value="PWJ91693.1"/>
    <property type="molecule type" value="Genomic_DNA"/>
</dbReference>
<protein>
    <submittedName>
        <fullName evidence="1">Uncharacterized protein</fullName>
    </submittedName>
</protein>
<dbReference type="AlphaFoldDB" id="A0A8E2WFQ7"/>